<dbReference type="InterPro" id="IPR000904">
    <property type="entry name" value="Sec7_dom"/>
</dbReference>
<dbReference type="InterPro" id="IPR032629">
    <property type="entry name" value="DCB_dom"/>
</dbReference>
<dbReference type="GO" id="GO:0032012">
    <property type="term" value="P:regulation of ARF protein signal transduction"/>
    <property type="evidence" value="ECO:0007669"/>
    <property type="project" value="InterPro"/>
</dbReference>
<dbReference type="Pfam" id="PF01369">
    <property type="entry name" value="Sec7"/>
    <property type="match status" value="1"/>
</dbReference>
<dbReference type="KEGG" id="som:SOMG_02897"/>
<organism evidence="9 10">
    <name type="scientific">Schizosaccharomyces osmophilus</name>
    <dbReference type="NCBI Taxonomy" id="2545709"/>
    <lineage>
        <taxon>Eukaryota</taxon>
        <taxon>Fungi</taxon>
        <taxon>Dikarya</taxon>
        <taxon>Ascomycota</taxon>
        <taxon>Taphrinomycotina</taxon>
        <taxon>Schizosaccharomycetes</taxon>
        <taxon>Schizosaccharomycetales</taxon>
        <taxon>Schizosaccharomycetaceae</taxon>
        <taxon>Schizosaccharomyces</taxon>
    </lineage>
</organism>
<evidence type="ECO:0000256" key="4">
    <source>
        <dbReference type="ARBA" id="ARBA00022490"/>
    </source>
</evidence>
<dbReference type="PANTHER" id="PTHR10663:SF375">
    <property type="entry name" value="LD29171P"/>
    <property type="match status" value="1"/>
</dbReference>
<dbReference type="InterPro" id="IPR035999">
    <property type="entry name" value="Sec7_dom_sf"/>
</dbReference>
<dbReference type="Gene3D" id="1.10.1000.11">
    <property type="entry name" value="Arf Nucleotide-binding Site Opener,domain 2"/>
    <property type="match status" value="1"/>
</dbReference>
<dbReference type="RefSeq" id="XP_056038219.1">
    <property type="nucleotide sequence ID" value="XM_056181688.1"/>
</dbReference>
<dbReference type="PANTHER" id="PTHR10663">
    <property type="entry name" value="GUANYL-NUCLEOTIDE EXCHANGE FACTOR"/>
    <property type="match status" value="1"/>
</dbReference>
<dbReference type="EMBL" id="CP115612">
    <property type="protein sequence ID" value="WBW73976.1"/>
    <property type="molecule type" value="Genomic_DNA"/>
</dbReference>
<dbReference type="PROSITE" id="PS50190">
    <property type="entry name" value="SEC7"/>
    <property type="match status" value="1"/>
</dbReference>
<proteinExistence type="predicted"/>
<comment type="subcellular location">
    <subcellularLocation>
        <location evidence="2">Cytoplasm</location>
    </subcellularLocation>
    <subcellularLocation>
        <location evidence="1">Membrane</location>
    </subcellularLocation>
</comment>
<gene>
    <name evidence="9" type="primary">sec72</name>
    <name evidence="9" type="ORF">SOMG_02897</name>
</gene>
<dbReference type="SMART" id="SM00222">
    <property type="entry name" value="Sec7"/>
    <property type="match status" value="1"/>
</dbReference>
<dbReference type="SUPFAM" id="SSF48371">
    <property type="entry name" value="ARM repeat"/>
    <property type="match status" value="1"/>
</dbReference>
<evidence type="ECO:0000313" key="9">
    <source>
        <dbReference type="EMBL" id="WBW73976.1"/>
    </source>
</evidence>
<keyword evidence="3" id="KW-0813">Transport</keyword>
<feature type="domain" description="SEC7" evidence="8">
    <location>
        <begin position="727"/>
        <end position="915"/>
    </location>
</feature>
<accession>A0AAE9WCS8</accession>
<dbReference type="Proteomes" id="UP001212411">
    <property type="component" value="Chromosome 2"/>
</dbReference>
<evidence type="ECO:0000256" key="6">
    <source>
        <dbReference type="ARBA" id="ARBA00023136"/>
    </source>
</evidence>
<dbReference type="Pfam" id="PF20252">
    <property type="entry name" value="BIG2_C"/>
    <property type="match status" value="1"/>
</dbReference>
<protein>
    <submittedName>
        <fullName evidence="9">Arf GEF Sec72</fullName>
    </submittedName>
</protein>
<evidence type="ECO:0000256" key="3">
    <source>
        <dbReference type="ARBA" id="ARBA00022448"/>
    </source>
</evidence>
<dbReference type="FunFam" id="1.10.1000.11:FF:000003">
    <property type="entry name" value="Brefeldin A-inhibited guanine nucleotide-exchange protein 1"/>
    <property type="match status" value="1"/>
</dbReference>
<feature type="compositionally biased region" description="Low complexity" evidence="7">
    <location>
        <begin position="707"/>
        <end position="718"/>
    </location>
</feature>
<dbReference type="SUPFAM" id="SSF48425">
    <property type="entry name" value="Sec7 domain"/>
    <property type="match status" value="1"/>
</dbReference>
<name>A0AAE9WCS8_9SCHI</name>
<dbReference type="InterPro" id="IPR046455">
    <property type="entry name" value="Sec7/BIG1-like_C"/>
</dbReference>
<reference evidence="9 10" key="1">
    <citation type="journal article" date="2023" name="G3 (Bethesda)">
        <title>A high-quality reference genome for the fission yeast Schizosaccharomyces osmophilus.</title>
        <authorList>
            <person name="Jia G.S."/>
            <person name="Zhang W.C."/>
            <person name="Liang Y."/>
            <person name="Liu X.H."/>
            <person name="Rhind N."/>
            <person name="Pidoux A."/>
            <person name="Brysch-Herzberg M."/>
            <person name="Du L.L."/>
        </authorList>
    </citation>
    <scope>NUCLEOTIDE SEQUENCE [LARGE SCALE GENOMIC DNA]</scope>
    <source>
        <strain evidence="9 10">CBS 15793</strain>
    </source>
</reference>
<dbReference type="Pfam" id="PF12783">
    <property type="entry name" value="Sec7-like_HUS"/>
    <property type="match status" value="1"/>
</dbReference>
<feature type="region of interest" description="Disordered" evidence="7">
    <location>
        <begin position="1"/>
        <end position="156"/>
    </location>
</feature>
<evidence type="ECO:0000313" key="10">
    <source>
        <dbReference type="Proteomes" id="UP001212411"/>
    </source>
</evidence>
<dbReference type="Gene3D" id="1.10.220.20">
    <property type="match status" value="1"/>
</dbReference>
<evidence type="ECO:0000256" key="1">
    <source>
        <dbReference type="ARBA" id="ARBA00004370"/>
    </source>
</evidence>
<evidence type="ECO:0000259" key="8">
    <source>
        <dbReference type="PROSITE" id="PS50190"/>
    </source>
</evidence>
<dbReference type="GO" id="GO:0016020">
    <property type="term" value="C:membrane"/>
    <property type="evidence" value="ECO:0007669"/>
    <property type="project" value="UniProtKB-SubCell"/>
</dbReference>
<dbReference type="Pfam" id="PF09324">
    <property type="entry name" value="Sec7-like_HDS"/>
    <property type="match status" value="1"/>
</dbReference>
<evidence type="ECO:0000256" key="2">
    <source>
        <dbReference type="ARBA" id="ARBA00004496"/>
    </source>
</evidence>
<dbReference type="GO" id="GO:0005794">
    <property type="term" value="C:Golgi apparatus"/>
    <property type="evidence" value="ECO:0007669"/>
    <property type="project" value="UniProtKB-ARBA"/>
</dbReference>
<dbReference type="CDD" id="cd00171">
    <property type="entry name" value="Sec7"/>
    <property type="match status" value="1"/>
</dbReference>
<dbReference type="GeneID" id="80876377"/>
<evidence type="ECO:0000256" key="7">
    <source>
        <dbReference type="SAM" id="MobiDB-lite"/>
    </source>
</evidence>
<sequence length="1832" mass="207680">MQDDPGNVAEVPVVSNHEKMSSTDNVHPIEPETLNLDTVLESQKKSQDEPQESSNQALEPINAEEDGQAPGQGDLSLPATLNQVVDEQQEQEEIPLQASVENTELTIPVSKEPQNEVDEKGAQNPQPPVEHENLTIPATEGPQDESDEKATYNIQSPSSWERSARLVLIKCINEFQEIRACTKFDPLRKVMGDIKPRLQTDDDYDKTLLIDFFQHAFEIEQDDVLNIALNTVSKLASFAYFPEDKKISTSNPSSKSMLQCIVDMVCDCINDEVVDGTLQLNVVKALSAFILCSEKNALLHGAILLNSIRKLYNIFLLGDDDSIQSVAQASLTQAVGIVFERLRVYHPSSSSVNLGSNDAATASTDSLRENLPNAEEKITLQSMASNGTPKLDYVKMDVENSKATTSLEHLSLQDAYLVFRTLCRLAVRHTSSDKVDNIRSQAMRSKLISLHLIYSILDKNSDLFTEVTFPFQNIPALEGLTLAQASRQYICLILSRNAVSPIPQVFEICCNIFWLIVSSLRIQFKQEIAVFFREVYFPILDLKNTSYNQKLHTLLIFQRICRNPRALVELYINYDCDRNSTTNVFEQLLFSISKTNSVTPLDSSTYQYEDLLPSMESSERSTTPFLTTNSSSLNSEVVQLTNFSDYQLKLKALECVIDVLHSLMSWAESGFYLAGGNISTDENVAGTEDDPSAPSDTPNTLPVHSGRPSLETNSRSSSSLALADPSEFELNKQRKMLLRHCINKFNYKPGLGVKLLSENGFVKVDDSASVATFLFNTEGFNKTTLGDYLGAGEDYNISVMHNFVDHFNFANYRFVDALRRLLQAFRLPGEAQKIDRIMLKFSERYMKENPSAFANADTAYILAYSIIMLNTDLHSPQIKNRMTKEDFIKNNRGINNGGDLDEDYLGFVYQDILNNEIVLKDEQQMAAIAPLMNSNNNVGLFAASFTQTGRELQRTAYLQASEEMANKTTTVLKKLMKQQKHNPKKENVFYNAKHFEHIGPMLEAGWMPILAAISNPLQESEHLYELSWCLEGFQYVIHVACLFDLDLVRDAFIKTLVNFTNLHSAYDIKTKNTMVIKTLLKIACAEGNNLRSSWKDILTSISQLERVQLIGEGVDEAEIPDVINARVRPSSSTKLTRQASGIAQNQTPKSNLKQLSSEVISELMSTEIVLSIDKVFTQTSSLSGVAIKSFFEALCEVAWDEITSSSESESPRLFSLQKLVEISYYNMGRIRVEWSSIWNVLGKFFNLVATRGNKRVAVFALDSLRQLSMHFLQIEELSLFSFQKEFLKPYEYVMSSDASVDVKELVLQCIRQMIQARVCNIKSGWKTLFGVFTFSAKARNDTLLSLTFETLLDIFVHHYNYIVQQGCLIDMLVSYTELCKNGVNQKIALQSLDAIKKIYSNMVLEAKGKKNFNAEDVSKSTFPILFAYYDVVVSAEDLEVRSRALQNMFYIFLEESDDFTEQIWEIVSRKFIFPIFSTFSLESDDILLRDEEVRTWQSTTLVEALKNIVALISRRFEKLHTLLKGYFRLFSTCVCRDNVSLSRIGTSCMQQVLLENAHRFTEKEWDVVVELFVDLFRETTPRKLLLEEAFWVDDENFIRSSPAHSQNTRNDANENSVNLIAEKQTEFRSMIRKCIMQLLLVSIVAELLDYESIFKHIPQRQVLKLTRAVYDSWQFARKFNENKSLRVSLLSIGYMKQLPNLLRQETASALLYISLLFRLLNSESLAIDPSYYAEVASLLFPACADLLELYASMTIEKHTRNHVSWQPVIATILENTTELPDNLFIDAMQQLYHPCCSMIAKGSLDDQLRGLLKAYFSRVGNTFLRKEPKDQL</sequence>
<dbReference type="InterPro" id="IPR023394">
    <property type="entry name" value="Sec7_C_sf"/>
</dbReference>
<dbReference type="Pfam" id="PF16213">
    <property type="entry name" value="DCB"/>
    <property type="match status" value="1"/>
</dbReference>
<dbReference type="GO" id="GO:0015031">
    <property type="term" value="P:protein transport"/>
    <property type="evidence" value="ECO:0007669"/>
    <property type="project" value="UniProtKB-KW"/>
</dbReference>
<feature type="region of interest" description="Disordered" evidence="7">
    <location>
        <begin position="682"/>
        <end position="718"/>
    </location>
</feature>
<keyword evidence="4" id="KW-0963">Cytoplasm</keyword>
<keyword evidence="6" id="KW-0472">Membrane</keyword>
<dbReference type="GO" id="GO:0005085">
    <property type="term" value="F:guanyl-nucleotide exchange factor activity"/>
    <property type="evidence" value="ECO:0007669"/>
    <property type="project" value="InterPro"/>
</dbReference>
<dbReference type="InterPro" id="IPR015403">
    <property type="entry name" value="Mon2/Sec7/BIG1-like_HDS"/>
</dbReference>
<dbReference type="InterPro" id="IPR032691">
    <property type="entry name" value="Mon2/Sec7/BIG1-like_HUS"/>
</dbReference>
<evidence type="ECO:0000256" key="5">
    <source>
        <dbReference type="ARBA" id="ARBA00022927"/>
    </source>
</evidence>
<keyword evidence="5" id="KW-0653">Protein transport</keyword>
<keyword evidence="10" id="KW-1185">Reference proteome</keyword>
<dbReference type="InterPro" id="IPR016024">
    <property type="entry name" value="ARM-type_fold"/>
</dbReference>